<reference evidence="2 3" key="1">
    <citation type="submission" date="2021-01" db="EMBL/GenBank/DDBJ databases">
        <title>Sequencing the genomes of 1000 actinobacteria strains.</title>
        <authorList>
            <person name="Klenk H.-P."/>
        </authorList>
    </citation>
    <scope>NUCLEOTIDE SEQUENCE [LARGE SCALE GENOMIC DNA]</scope>
    <source>
        <strain evidence="2 3">DSM 44581</strain>
    </source>
</reference>
<proteinExistence type="predicted"/>
<dbReference type="EMBL" id="JAFBCL010000001">
    <property type="protein sequence ID" value="MBM7814542.1"/>
    <property type="molecule type" value="Genomic_DNA"/>
</dbReference>
<comment type="caution">
    <text evidence="2">The sequence shown here is derived from an EMBL/GenBank/DDBJ whole genome shotgun (WGS) entry which is preliminary data.</text>
</comment>
<evidence type="ECO:0000256" key="1">
    <source>
        <dbReference type="SAM" id="Phobius"/>
    </source>
</evidence>
<keyword evidence="3" id="KW-1185">Reference proteome</keyword>
<accession>A0ABS2SE48</accession>
<protein>
    <recommendedName>
        <fullName evidence="4">Secreted protein</fullName>
    </recommendedName>
</protein>
<evidence type="ECO:0000313" key="3">
    <source>
        <dbReference type="Proteomes" id="UP001195724"/>
    </source>
</evidence>
<evidence type="ECO:0008006" key="4">
    <source>
        <dbReference type="Google" id="ProtNLM"/>
    </source>
</evidence>
<keyword evidence="1" id="KW-0472">Membrane</keyword>
<keyword evidence="1" id="KW-0812">Transmembrane</keyword>
<keyword evidence="1" id="KW-1133">Transmembrane helix</keyword>
<evidence type="ECO:0000313" key="2">
    <source>
        <dbReference type="EMBL" id="MBM7814542.1"/>
    </source>
</evidence>
<feature type="transmembrane region" description="Helical" evidence="1">
    <location>
        <begin position="6"/>
        <end position="24"/>
    </location>
</feature>
<dbReference type="Proteomes" id="UP001195724">
    <property type="component" value="Unassembled WGS sequence"/>
</dbReference>
<dbReference type="RefSeq" id="WP_204845174.1">
    <property type="nucleotide sequence ID" value="NZ_JAFBCL010000001.1"/>
</dbReference>
<sequence>MEHVLDLAPLIAVLLGLFGLLVWWKWHGERKEEREHAAALAALANALGGEVADPGEARAWSAELLPPLRDETEGFVNRMGTVRRARVETALDFRRGGWSIRVSEASIRKHVATAGATTIHQHRIEVAASVPAPMKISRRTHVDFRGRPLSPEHARAAGPAGEAPLTVAREQRQWLRAGLPEPVNREFTVFTADPAAAARAFTPQAVEWLLDQTGPNPFLSAMPLVLTFEADLVYATAPKRIDPDRLLARVDVVLGLLDRMGATPANPPVTA</sequence>
<gene>
    <name evidence="2" type="ORF">JOE68_005407</name>
</gene>
<name>A0ABS2SE48_9PSEU</name>
<organism evidence="2 3">
    <name type="scientific">Saccharothrix algeriensis</name>
    <dbReference type="NCBI Taxonomy" id="173560"/>
    <lineage>
        <taxon>Bacteria</taxon>
        <taxon>Bacillati</taxon>
        <taxon>Actinomycetota</taxon>
        <taxon>Actinomycetes</taxon>
        <taxon>Pseudonocardiales</taxon>
        <taxon>Pseudonocardiaceae</taxon>
        <taxon>Saccharothrix</taxon>
    </lineage>
</organism>